<protein>
    <submittedName>
        <fullName evidence="10">Uncharacterized protein</fullName>
    </submittedName>
</protein>
<evidence type="ECO:0000256" key="2">
    <source>
        <dbReference type="ARBA" id="ARBA00022614"/>
    </source>
</evidence>
<name>A0AAD8QF32_LOLMU</name>
<evidence type="ECO:0000256" key="4">
    <source>
        <dbReference type="ARBA" id="ARBA00022729"/>
    </source>
</evidence>
<sequence length="126" mass="13264">MDSPAAAEQQHGRLPHHPLLAVAANVNGLLVMLSHGLNQDGLYLLDAKRSRTEPTHLSYNLFTPGPVPIELGGLGALHVLWLTGCNLVGSIPSSLGRLSNLNNLEVSTNALTGTTQPEIVALMSSV</sequence>
<dbReference type="GO" id="GO:0016020">
    <property type="term" value="C:membrane"/>
    <property type="evidence" value="ECO:0007669"/>
    <property type="project" value="UniProtKB-SubCell"/>
</dbReference>
<keyword evidence="9" id="KW-0325">Glycoprotein</keyword>
<evidence type="ECO:0000256" key="7">
    <source>
        <dbReference type="ARBA" id="ARBA00023136"/>
    </source>
</evidence>
<comment type="subcellular location">
    <subcellularLocation>
        <location evidence="1">Membrane</location>
        <topology evidence="1">Single-pass membrane protein</topology>
    </subcellularLocation>
</comment>
<evidence type="ECO:0000256" key="9">
    <source>
        <dbReference type="ARBA" id="ARBA00023180"/>
    </source>
</evidence>
<evidence type="ECO:0000256" key="5">
    <source>
        <dbReference type="ARBA" id="ARBA00022737"/>
    </source>
</evidence>
<keyword evidence="6" id="KW-1133">Transmembrane helix</keyword>
<keyword evidence="8" id="KW-0675">Receptor</keyword>
<keyword evidence="2" id="KW-0433">Leucine-rich repeat</keyword>
<reference evidence="10" key="1">
    <citation type="submission" date="2023-07" db="EMBL/GenBank/DDBJ databases">
        <title>A chromosome-level genome assembly of Lolium multiflorum.</title>
        <authorList>
            <person name="Chen Y."/>
            <person name="Copetti D."/>
            <person name="Kolliker R."/>
            <person name="Studer B."/>
        </authorList>
    </citation>
    <scope>NUCLEOTIDE SEQUENCE</scope>
    <source>
        <strain evidence="10">02402/16</strain>
        <tissue evidence="10">Leaf</tissue>
    </source>
</reference>
<dbReference type="PANTHER" id="PTHR27000:SF642">
    <property type="entry name" value="INACTIVE LEUCINE-RICH REPEAT RECEPTOR KINASE XIAO-RELATED"/>
    <property type="match status" value="1"/>
</dbReference>
<dbReference type="InterPro" id="IPR001611">
    <property type="entry name" value="Leu-rich_rpt"/>
</dbReference>
<organism evidence="10 11">
    <name type="scientific">Lolium multiflorum</name>
    <name type="common">Italian ryegrass</name>
    <name type="synonym">Lolium perenne subsp. multiflorum</name>
    <dbReference type="NCBI Taxonomy" id="4521"/>
    <lineage>
        <taxon>Eukaryota</taxon>
        <taxon>Viridiplantae</taxon>
        <taxon>Streptophyta</taxon>
        <taxon>Embryophyta</taxon>
        <taxon>Tracheophyta</taxon>
        <taxon>Spermatophyta</taxon>
        <taxon>Magnoliopsida</taxon>
        <taxon>Liliopsida</taxon>
        <taxon>Poales</taxon>
        <taxon>Poaceae</taxon>
        <taxon>BOP clade</taxon>
        <taxon>Pooideae</taxon>
        <taxon>Poodae</taxon>
        <taxon>Poeae</taxon>
        <taxon>Poeae Chloroplast Group 2 (Poeae type)</taxon>
        <taxon>Loliodinae</taxon>
        <taxon>Loliinae</taxon>
        <taxon>Lolium</taxon>
    </lineage>
</organism>
<keyword evidence="3" id="KW-0812">Transmembrane</keyword>
<dbReference type="AlphaFoldDB" id="A0AAD8QF32"/>
<dbReference type="Pfam" id="PF00560">
    <property type="entry name" value="LRR_1"/>
    <property type="match status" value="1"/>
</dbReference>
<dbReference type="Gene3D" id="3.80.10.10">
    <property type="entry name" value="Ribonuclease Inhibitor"/>
    <property type="match status" value="1"/>
</dbReference>
<keyword evidence="11" id="KW-1185">Reference proteome</keyword>
<dbReference type="Proteomes" id="UP001231189">
    <property type="component" value="Unassembled WGS sequence"/>
</dbReference>
<evidence type="ECO:0000256" key="8">
    <source>
        <dbReference type="ARBA" id="ARBA00023170"/>
    </source>
</evidence>
<keyword evidence="4" id="KW-0732">Signal</keyword>
<evidence type="ECO:0000256" key="3">
    <source>
        <dbReference type="ARBA" id="ARBA00022692"/>
    </source>
</evidence>
<evidence type="ECO:0000256" key="6">
    <source>
        <dbReference type="ARBA" id="ARBA00022989"/>
    </source>
</evidence>
<evidence type="ECO:0000313" key="10">
    <source>
        <dbReference type="EMBL" id="KAK1600939.1"/>
    </source>
</evidence>
<proteinExistence type="predicted"/>
<accession>A0AAD8QF32</accession>
<keyword evidence="7" id="KW-0472">Membrane</keyword>
<evidence type="ECO:0000256" key="1">
    <source>
        <dbReference type="ARBA" id="ARBA00004167"/>
    </source>
</evidence>
<dbReference type="EMBL" id="JAUUTY010000533">
    <property type="protein sequence ID" value="KAK1600939.1"/>
    <property type="molecule type" value="Genomic_DNA"/>
</dbReference>
<dbReference type="SUPFAM" id="SSF52058">
    <property type="entry name" value="L domain-like"/>
    <property type="match status" value="1"/>
</dbReference>
<evidence type="ECO:0000313" key="11">
    <source>
        <dbReference type="Proteomes" id="UP001231189"/>
    </source>
</evidence>
<dbReference type="PANTHER" id="PTHR27000">
    <property type="entry name" value="LEUCINE-RICH REPEAT RECEPTOR-LIKE PROTEIN KINASE FAMILY PROTEIN-RELATED"/>
    <property type="match status" value="1"/>
</dbReference>
<gene>
    <name evidence="10" type="ORF">QYE76_017506</name>
</gene>
<comment type="caution">
    <text evidence="10">The sequence shown here is derived from an EMBL/GenBank/DDBJ whole genome shotgun (WGS) entry which is preliminary data.</text>
</comment>
<dbReference type="InterPro" id="IPR032675">
    <property type="entry name" value="LRR_dom_sf"/>
</dbReference>
<keyword evidence="5" id="KW-0677">Repeat</keyword>